<proteinExistence type="predicted"/>
<evidence type="ECO:0000256" key="1">
    <source>
        <dbReference type="SAM" id="MobiDB-lite"/>
    </source>
</evidence>
<comment type="caution">
    <text evidence="2">The sequence shown here is derived from an EMBL/GenBank/DDBJ whole genome shotgun (WGS) entry which is preliminary data.</text>
</comment>
<dbReference type="STRING" id="4615.A0A199VS90"/>
<gene>
    <name evidence="2" type="ORF">ACMD2_06776</name>
</gene>
<sequence>MAFTSQSIRLPRSLREQKGAPNSQSECFNWSEDADCNVEECAPEKERGVASWEKTKVIGTFLQKRGWTGYVEKDTAGQTNIYSVEPAVYVADSAISSGNAGTSAQGAEKTLAISASLALISIAAASSILLQVSKNQPQEQSVVYSGPPLSYYINKFKQELAVVEASVAPELQSTPSVEASVPSESSNSPPTVEAQIPSSMQLDSDANAVPEVQVESREPAEDKSLSPSNAS</sequence>
<reference evidence="2 3" key="1">
    <citation type="journal article" date="2016" name="DNA Res.">
        <title>The draft genome of MD-2 pineapple using hybrid error correction of long reads.</title>
        <authorList>
            <person name="Redwan R.M."/>
            <person name="Saidin A."/>
            <person name="Kumar S.V."/>
        </authorList>
    </citation>
    <scope>NUCLEOTIDE SEQUENCE [LARGE SCALE GENOMIC DNA]</scope>
    <source>
        <strain evidence="3">cv. MD2</strain>
        <tissue evidence="2">Leaf</tissue>
    </source>
</reference>
<accession>A0A199VS90</accession>
<feature type="region of interest" description="Disordered" evidence="1">
    <location>
        <begin position="1"/>
        <end position="26"/>
    </location>
</feature>
<dbReference type="PANTHER" id="PTHR35753">
    <property type="entry name" value="PROTEIN MAINTENANCE OF PSII UNDER HIGH LIGHT 1"/>
    <property type="match status" value="1"/>
</dbReference>
<feature type="region of interest" description="Disordered" evidence="1">
    <location>
        <begin position="171"/>
        <end position="231"/>
    </location>
</feature>
<evidence type="ECO:0000313" key="3">
    <source>
        <dbReference type="Proteomes" id="UP000092600"/>
    </source>
</evidence>
<dbReference type="GO" id="GO:0009535">
    <property type="term" value="C:chloroplast thylakoid membrane"/>
    <property type="evidence" value="ECO:0007669"/>
    <property type="project" value="InterPro"/>
</dbReference>
<feature type="compositionally biased region" description="Low complexity" evidence="1">
    <location>
        <begin position="173"/>
        <end position="193"/>
    </location>
</feature>
<evidence type="ECO:0000313" key="2">
    <source>
        <dbReference type="EMBL" id="OAY79560.1"/>
    </source>
</evidence>
<protein>
    <submittedName>
        <fullName evidence="2">Uncharacterized protein</fullName>
    </submittedName>
</protein>
<dbReference type="PANTHER" id="PTHR35753:SF2">
    <property type="entry name" value="PROTEIN MAINTENANCE OF PSII UNDER HIGH LIGHT 1"/>
    <property type="match status" value="1"/>
</dbReference>
<dbReference type="EMBL" id="LSRQ01001065">
    <property type="protein sequence ID" value="OAY79560.1"/>
    <property type="molecule type" value="Genomic_DNA"/>
</dbReference>
<dbReference type="AlphaFoldDB" id="A0A199VS90"/>
<name>A0A199VS90_ANACO</name>
<dbReference type="InterPro" id="IPR038936">
    <property type="entry name" value="MPH1"/>
</dbReference>
<organism evidence="2 3">
    <name type="scientific">Ananas comosus</name>
    <name type="common">Pineapple</name>
    <name type="synonym">Ananas ananas</name>
    <dbReference type="NCBI Taxonomy" id="4615"/>
    <lineage>
        <taxon>Eukaryota</taxon>
        <taxon>Viridiplantae</taxon>
        <taxon>Streptophyta</taxon>
        <taxon>Embryophyta</taxon>
        <taxon>Tracheophyta</taxon>
        <taxon>Spermatophyta</taxon>
        <taxon>Magnoliopsida</taxon>
        <taxon>Liliopsida</taxon>
        <taxon>Poales</taxon>
        <taxon>Bromeliaceae</taxon>
        <taxon>Bromelioideae</taxon>
        <taxon>Ananas</taxon>
    </lineage>
</organism>
<dbReference type="Proteomes" id="UP000092600">
    <property type="component" value="Unassembled WGS sequence"/>
</dbReference>
<feature type="compositionally biased region" description="Basic and acidic residues" evidence="1">
    <location>
        <begin position="214"/>
        <end position="224"/>
    </location>
</feature>
<dbReference type="GO" id="GO:0061635">
    <property type="term" value="P:regulation of protein complex stability"/>
    <property type="evidence" value="ECO:0007669"/>
    <property type="project" value="InterPro"/>
</dbReference>